<dbReference type="InterPro" id="IPR004520">
    <property type="entry name" value="GTPase_MnmE"/>
</dbReference>
<protein>
    <recommendedName>
        <fullName evidence="7">tRNA modification GTPase MnmE</fullName>
        <ecNumber evidence="7">3.6.-.-</ecNumber>
    </recommendedName>
</protein>
<evidence type="ECO:0000259" key="10">
    <source>
        <dbReference type="PROSITE" id="PS51709"/>
    </source>
</evidence>
<dbReference type="EMBL" id="JAVRHM010000011">
    <property type="protein sequence ID" value="MDT0690332.1"/>
    <property type="molecule type" value="Genomic_DNA"/>
</dbReference>
<dbReference type="NCBIfam" id="TIGR00450">
    <property type="entry name" value="mnmE_trmE_thdF"/>
    <property type="match status" value="1"/>
</dbReference>
<feature type="binding site" evidence="7">
    <location>
        <position position="231"/>
    </location>
    <ligand>
        <name>K(+)</name>
        <dbReference type="ChEBI" id="CHEBI:29103"/>
    </ligand>
</feature>
<dbReference type="InterPro" id="IPR027368">
    <property type="entry name" value="MnmE_dom2"/>
</dbReference>
<feature type="binding site" evidence="7">
    <location>
        <position position="235"/>
    </location>
    <ligand>
        <name>Mg(2+)</name>
        <dbReference type="ChEBI" id="CHEBI:18420"/>
    </ligand>
</feature>
<dbReference type="EC" id="3.6.-.-" evidence="7"/>
<dbReference type="SUPFAM" id="SSF52540">
    <property type="entry name" value="P-loop containing nucleoside triphosphate hydrolases"/>
    <property type="match status" value="1"/>
</dbReference>
<dbReference type="InterPro" id="IPR031168">
    <property type="entry name" value="G_TrmE"/>
</dbReference>
<dbReference type="Gene3D" id="3.40.50.300">
    <property type="entry name" value="P-loop containing nucleotide triphosphate hydrolases"/>
    <property type="match status" value="1"/>
</dbReference>
<feature type="binding site" evidence="7">
    <location>
        <position position="125"/>
    </location>
    <ligand>
        <name>(6S)-5-formyl-5,6,7,8-tetrahydrofolate</name>
        <dbReference type="ChEBI" id="CHEBI:57457"/>
    </ligand>
</feature>
<keyword evidence="6 7" id="KW-0342">GTP-binding</keyword>
<dbReference type="PANTHER" id="PTHR42714:SF2">
    <property type="entry name" value="TRNA MODIFICATION GTPASE GTPBP3, MITOCHONDRIAL"/>
    <property type="match status" value="1"/>
</dbReference>
<keyword evidence="3 7" id="KW-0547">Nucleotide-binding</keyword>
<keyword evidence="7" id="KW-0479">Metal-binding</keyword>
<gene>
    <name evidence="7 11" type="primary">mnmE</name>
    <name evidence="7" type="synonym">trmE</name>
    <name evidence="11" type="ORF">RM549_11085</name>
</gene>
<evidence type="ECO:0000256" key="4">
    <source>
        <dbReference type="ARBA" id="ARBA00022842"/>
    </source>
</evidence>
<dbReference type="CDD" id="cd14858">
    <property type="entry name" value="TrmE_N"/>
    <property type="match status" value="1"/>
</dbReference>
<keyword evidence="7 11" id="KW-0378">Hydrolase</keyword>
<evidence type="ECO:0000256" key="6">
    <source>
        <dbReference type="ARBA" id="ARBA00023134"/>
    </source>
</evidence>
<dbReference type="PRINTS" id="PR00449">
    <property type="entry name" value="RASTRNSFRMNG"/>
</dbReference>
<dbReference type="HAMAP" id="MF_00379">
    <property type="entry name" value="GTPase_MnmE"/>
    <property type="match status" value="1"/>
</dbReference>
<dbReference type="NCBIfam" id="NF003661">
    <property type="entry name" value="PRK05291.1-3"/>
    <property type="match status" value="1"/>
</dbReference>
<evidence type="ECO:0000256" key="1">
    <source>
        <dbReference type="ARBA" id="ARBA00011043"/>
    </source>
</evidence>
<dbReference type="Pfam" id="PF01926">
    <property type="entry name" value="MMR_HSR1"/>
    <property type="match status" value="1"/>
</dbReference>
<feature type="binding site" evidence="7">
    <location>
        <position position="252"/>
    </location>
    <ligand>
        <name>K(+)</name>
        <dbReference type="ChEBI" id="CHEBI:29103"/>
    </ligand>
</feature>
<feature type="binding site" evidence="7">
    <location>
        <position position="23"/>
    </location>
    <ligand>
        <name>(6S)-5-formyl-5,6,7,8-tetrahydrofolate</name>
        <dbReference type="ChEBI" id="CHEBI:57457"/>
    </ligand>
</feature>
<feature type="binding site" evidence="7">
    <location>
        <position position="250"/>
    </location>
    <ligand>
        <name>K(+)</name>
        <dbReference type="ChEBI" id="CHEBI:29103"/>
    </ligand>
</feature>
<comment type="caution">
    <text evidence="7">Lacks conserved residue(s) required for the propagation of feature annotation.</text>
</comment>
<dbReference type="PANTHER" id="PTHR42714">
    <property type="entry name" value="TRNA MODIFICATION GTPASE GTPBP3"/>
    <property type="match status" value="1"/>
</dbReference>
<organism evidence="11 12">
    <name type="scientific">Autumnicola patrickiae</name>
    <dbReference type="NCBI Taxonomy" id="3075591"/>
    <lineage>
        <taxon>Bacteria</taxon>
        <taxon>Pseudomonadati</taxon>
        <taxon>Bacteroidota</taxon>
        <taxon>Flavobacteriia</taxon>
        <taxon>Flavobacteriales</taxon>
        <taxon>Flavobacteriaceae</taxon>
        <taxon>Autumnicola</taxon>
    </lineage>
</organism>
<feature type="coiled-coil region" evidence="9">
    <location>
        <begin position="310"/>
        <end position="366"/>
    </location>
</feature>
<comment type="subunit">
    <text evidence="7">Homodimer. Heterotetramer of two MnmE and two MnmG subunits.</text>
</comment>
<dbReference type="GO" id="GO:0016787">
    <property type="term" value="F:hydrolase activity"/>
    <property type="evidence" value="ECO:0007669"/>
    <property type="project" value="UniProtKB-KW"/>
</dbReference>
<feature type="binding site" evidence="7">
    <location>
        <begin position="231"/>
        <end position="236"/>
    </location>
    <ligand>
        <name>GTP</name>
        <dbReference type="ChEBI" id="CHEBI:37565"/>
    </ligand>
</feature>
<dbReference type="InterPro" id="IPR027266">
    <property type="entry name" value="TrmE/GcvT-like"/>
</dbReference>
<dbReference type="InterPro" id="IPR018948">
    <property type="entry name" value="GTP-bd_TrmE_N"/>
</dbReference>
<feature type="binding site" evidence="7">
    <location>
        <position position="256"/>
    </location>
    <ligand>
        <name>Mg(2+)</name>
        <dbReference type="ChEBI" id="CHEBI:18420"/>
    </ligand>
</feature>
<dbReference type="Proteomes" id="UP001261624">
    <property type="component" value="Unassembled WGS sequence"/>
</dbReference>
<keyword evidence="4 7" id="KW-0460">Magnesium</keyword>
<comment type="subcellular location">
    <subcellularLocation>
        <location evidence="7">Cytoplasm</location>
    </subcellularLocation>
</comment>
<evidence type="ECO:0000313" key="12">
    <source>
        <dbReference type="Proteomes" id="UP001261624"/>
    </source>
</evidence>
<keyword evidence="7" id="KW-0963">Cytoplasm</keyword>
<dbReference type="InterPro" id="IPR006073">
    <property type="entry name" value="GTP-bd"/>
</dbReference>
<reference evidence="11 12" key="1">
    <citation type="submission" date="2023-09" db="EMBL/GenBank/DDBJ databases">
        <authorList>
            <person name="Rey-Velasco X."/>
        </authorList>
    </citation>
    <scope>NUCLEOTIDE SEQUENCE [LARGE SCALE GENOMIC DNA]</scope>
    <source>
        <strain evidence="11 12">F188</strain>
    </source>
</reference>
<comment type="function">
    <text evidence="7">Exhibits a very high intrinsic GTPase hydrolysis rate. Involved in the addition of a carboxymethylaminomethyl (cmnm) group at the wobble position (U34) of certain tRNAs, forming tRNA-cmnm(5)s(2)U34.</text>
</comment>
<keyword evidence="5 7" id="KW-0630">Potassium</keyword>
<dbReference type="Pfam" id="PF10396">
    <property type="entry name" value="TrmE_N"/>
    <property type="match status" value="1"/>
</dbReference>
<feature type="binding site" evidence="7">
    <location>
        <begin position="250"/>
        <end position="256"/>
    </location>
    <ligand>
        <name>GTP</name>
        <dbReference type="ChEBI" id="CHEBI:37565"/>
    </ligand>
</feature>
<comment type="similarity">
    <text evidence="1 7 8">Belongs to the TRAFAC class TrmE-Era-EngA-EngB-Septin-like GTPase superfamily. TrmE GTPase family.</text>
</comment>
<proteinExistence type="inferred from homology"/>
<feature type="binding site" evidence="7">
    <location>
        <position position="471"/>
    </location>
    <ligand>
        <name>(6S)-5-formyl-5,6,7,8-tetrahydrofolate</name>
        <dbReference type="ChEBI" id="CHEBI:57457"/>
    </ligand>
</feature>
<dbReference type="CDD" id="cd04164">
    <property type="entry name" value="trmE"/>
    <property type="match status" value="1"/>
</dbReference>
<evidence type="ECO:0000313" key="11">
    <source>
        <dbReference type="EMBL" id="MDT0690332.1"/>
    </source>
</evidence>
<keyword evidence="2 7" id="KW-0819">tRNA processing</keyword>
<evidence type="ECO:0000256" key="9">
    <source>
        <dbReference type="SAM" id="Coils"/>
    </source>
</evidence>
<feature type="binding site" evidence="7">
    <location>
        <position position="86"/>
    </location>
    <ligand>
        <name>(6S)-5-formyl-5,6,7,8-tetrahydrofolate</name>
        <dbReference type="ChEBI" id="CHEBI:57457"/>
    </ligand>
</feature>
<dbReference type="SUPFAM" id="SSF116878">
    <property type="entry name" value="TrmE connector domain"/>
    <property type="match status" value="1"/>
</dbReference>
<evidence type="ECO:0000256" key="3">
    <source>
        <dbReference type="ARBA" id="ARBA00022741"/>
    </source>
</evidence>
<dbReference type="InterPro" id="IPR025867">
    <property type="entry name" value="MnmE_helical"/>
</dbReference>
<sequence length="471" mass="52276">MKLNDTIVALATPSGAGAIAIIRVSGPEAISIVSPVFKAKSGKKLEDQPSHTLHLGNVIDAERIIDEVLVSVFRAPKSYTGEETIEISCHGSPYIQQEIIQLMIRKGCRSAEAGEFTLRAFLNGKMDLSQAEAVADLISSENQASHQMAMQQMRGGFSNEIQRLRQELLDFASLIELELDFAEEDVEFANRNQFKELIARIQQVLKRLIDSFATGNVLKNGIPVAIVGEPNVGKSTLLNSLLNEERAIVSEIAGTTRDTIEDEMAIGGVGFRFIDTAGIRETQDVVESIGIKRTFEKISQAQVVVFLLNAEKFKELSSEFKIEIEKIKNKFPQKPLLIIANKTDRIEETERERLIQELEIISENNERSQFLLLSAKTGSGVEELKDKLLDFVNTGELRNNNTIVTNSRHYNALLQSLEEINKVQDGLNSNLSGDLLAIDIRQALYHFGEITGEITNDDLLGNIFANFCIGK</sequence>
<dbReference type="PROSITE" id="PS51709">
    <property type="entry name" value="G_TRME"/>
    <property type="match status" value="1"/>
</dbReference>
<dbReference type="NCBIfam" id="TIGR00231">
    <property type="entry name" value="small_GTP"/>
    <property type="match status" value="1"/>
</dbReference>
<dbReference type="RefSeq" id="WP_311684742.1">
    <property type="nucleotide sequence ID" value="NZ_JAVRHM010000011.1"/>
</dbReference>
<evidence type="ECO:0000256" key="2">
    <source>
        <dbReference type="ARBA" id="ARBA00022694"/>
    </source>
</evidence>
<dbReference type="Pfam" id="PF12631">
    <property type="entry name" value="MnmE_helical"/>
    <property type="match status" value="1"/>
</dbReference>
<name>A0ABU3E319_9FLAO</name>
<dbReference type="Gene3D" id="3.30.1360.120">
    <property type="entry name" value="Probable tRNA modification gtpase trme, domain 1"/>
    <property type="match status" value="1"/>
</dbReference>
<evidence type="ECO:0000256" key="7">
    <source>
        <dbReference type="HAMAP-Rule" id="MF_00379"/>
    </source>
</evidence>
<feature type="domain" description="TrmE-type G" evidence="10">
    <location>
        <begin position="221"/>
        <end position="393"/>
    </location>
</feature>
<evidence type="ECO:0000256" key="8">
    <source>
        <dbReference type="RuleBase" id="RU003313"/>
    </source>
</evidence>
<keyword evidence="12" id="KW-1185">Reference proteome</keyword>
<dbReference type="Gene3D" id="1.20.120.430">
    <property type="entry name" value="tRNA modification GTPase MnmE domain 2"/>
    <property type="match status" value="1"/>
</dbReference>
<dbReference type="InterPro" id="IPR027417">
    <property type="entry name" value="P-loop_NTPase"/>
</dbReference>
<evidence type="ECO:0000256" key="5">
    <source>
        <dbReference type="ARBA" id="ARBA00022958"/>
    </source>
</evidence>
<comment type="cofactor">
    <cofactor evidence="7">
        <name>K(+)</name>
        <dbReference type="ChEBI" id="CHEBI:29103"/>
    </cofactor>
    <text evidence="7">Binds 1 potassium ion per subunit.</text>
</comment>
<accession>A0ABU3E319</accession>
<feature type="binding site" evidence="7">
    <location>
        <position position="255"/>
    </location>
    <ligand>
        <name>K(+)</name>
        <dbReference type="ChEBI" id="CHEBI:29103"/>
    </ligand>
</feature>
<comment type="caution">
    <text evidence="11">The sequence shown here is derived from an EMBL/GenBank/DDBJ whole genome shotgun (WGS) entry which is preliminary data.</text>
</comment>
<dbReference type="InterPro" id="IPR005225">
    <property type="entry name" value="Small_GTP-bd"/>
</dbReference>
<feature type="binding site" evidence="7">
    <location>
        <begin position="275"/>
        <end position="278"/>
    </location>
    <ligand>
        <name>GTP</name>
        <dbReference type="ChEBI" id="CHEBI:37565"/>
    </ligand>
</feature>
<keyword evidence="9" id="KW-0175">Coiled coil</keyword>